<comment type="caution">
    <text evidence="2">The sequence shown here is derived from an EMBL/GenBank/DDBJ whole genome shotgun (WGS) entry which is preliminary data.</text>
</comment>
<dbReference type="Gene3D" id="3.40.630.30">
    <property type="match status" value="1"/>
</dbReference>
<gene>
    <name evidence="2" type="ORF">EOE66_08635</name>
</gene>
<accession>A0A437RLV6</accession>
<dbReference type="SUPFAM" id="SSF55729">
    <property type="entry name" value="Acyl-CoA N-acyltransferases (Nat)"/>
    <property type="match status" value="1"/>
</dbReference>
<keyword evidence="2" id="KW-0808">Transferase</keyword>
<dbReference type="GO" id="GO:0016740">
    <property type="term" value="F:transferase activity"/>
    <property type="evidence" value="ECO:0007669"/>
    <property type="project" value="UniProtKB-KW"/>
</dbReference>
<evidence type="ECO:0000313" key="3">
    <source>
        <dbReference type="Proteomes" id="UP000285575"/>
    </source>
</evidence>
<reference evidence="2 3" key="1">
    <citation type="submission" date="2019-01" db="EMBL/GenBank/DDBJ databases">
        <authorList>
            <person name="Chen W.-M."/>
        </authorList>
    </citation>
    <scope>NUCLEOTIDE SEQUENCE [LARGE SCALE GENOMIC DNA]</scope>
    <source>
        <strain evidence="2 3">KYPY4</strain>
    </source>
</reference>
<dbReference type="InterPro" id="IPR038740">
    <property type="entry name" value="BioF2-like_GNAT_dom"/>
</dbReference>
<dbReference type="AlphaFoldDB" id="A0A437RLV6"/>
<proteinExistence type="predicted"/>
<dbReference type="InterPro" id="IPR016181">
    <property type="entry name" value="Acyl_CoA_acyltransferase"/>
</dbReference>
<organism evidence="2 3">
    <name type="scientific">Rubrivivax rivuli</name>
    <dbReference type="NCBI Taxonomy" id="1862385"/>
    <lineage>
        <taxon>Bacteria</taxon>
        <taxon>Pseudomonadati</taxon>
        <taxon>Pseudomonadota</taxon>
        <taxon>Betaproteobacteria</taxon>
        <taxon>Burkholderiales</taxon>
        <taxon>Sphaerotilaceae</taxon>
        <taxon>Rubrivivax</taxon>
    </lineage>
</organism>
<protein>
    <submittedName>
        <fullName evidence="2">GNAT family N-acetyltransferase</fullName>
    </submittedName>
</protein>
<dbReference type="EMBL" id="SACR01000002">
    <property type="protein sequence ID" value="RVU47780.1"/>
    <property type="molecule type" value="Genomic_DNA"/>
</dbReference>
<dbReference type="Proteomes" id="UP000285575">
    <property type="component" value="Unassembled WGS sequence"/>
</dbReference>
<name>A0A437RLV6_9BURK</name>
<feature type="domain" description="BioF2-like acetyltransferase" evidence="1">
    <location>
        <begin position="201"/>
        <end position="341"/>
    </location>
</feature>
<evidence type="ECO:0000259" key="1">
    <source>
        <dbReference type="Pfam" id="PF13480"/>
    </source>
</evidence>
<sequence length="398" mass="44724">MERPDSVMPLAIGQTLNRSDPDAYTCELHTSTTGPASWAKLFESAEAESDYYCTWVWFDNLAACGLQPELKRLWLQMHHRSEGSILGLPLLLQPRSAAALGGPAVTGLSNFYSSLYAPAGKTEALSTGALRRALRELEAQQVPCHVLDLQPLESDGPFITEMTSALRAEGYITYSYFCFGNWHLPVLGRSFAAYEETLPSRIKNTIKRGRKKLDGAGAWTLQVHRTPGAEMERGIEDFQTIYNKSWKSPEPFPHFVPNLCRRAAERGWLRLGVIRFGNTPIAAQLWLVKDGRALIYKLAYDEEYKRFSAGSVLSAELMRRAFDEDRVDDVDYLTGDDGYKRDWMSHRRERVGLLAFKRTSLRGLASAARHVAGLMWRKYRAKPVDPLSGANAKDPTAE</sequence>
<keyword evidence="3" id="KW-1185">Reference proteome</keyword>
<evidence type="ECO:0000313" key="2">
    <source>
        <dbReference type="EMBL" id="RVU47780.1"/>
    </source>
</evidence>
<dbReference type="Pfam" id="PF13480">
    <property type="entry name" value="Acetyltransf_6"/>
    <property type="match status" value="1"/>
</dbReference>
<dbReference type="OrthoDB" id="4349922at2"/>